<evidence type="ECO:0000256" key="1">
    <source>
        <dbReference type="SAM" id="MobiDB-lite"/>
    </source>
</evidence>
<evidence type="ECO:0000313" key="4">
    <source>
        <dbReference type="Proteomes" id="UP000654370"/>
    </source>
</evidence>
<keyword evidence="4" id="KW-1185">Reference proteome</keyword>
<dbReference type="InterPro" id="IPR014752">
    <property type="entry name" value="Arrestin-like_C"/>
</dbReference>
<organism evidence="3 4">
    <name type="scientific">Mortierella isabellina</name>
    <name type="common">Filamentous fungus</name>
    <name type="synonym">Umbelopsis isabellina</name>
    <dbReference type="NCBI Taxonomy" id="91625"/>
    <lineage>
        <taxon>Eukaryota</taxon>
        <taxon>Fungi</taxon>
        <taxon>Fungi incertae sedis</taxon>
        <taxon>Mucoromycota</taxon>
        <taxon>Mucoromycotina</taxon>
        <taxon>Umbelopsidomycetes</taxon>
        <taxon>Umbelopsidales</taxon>
        <taxon>Umbelopsidaceae</taxon>
        <taxon>Umbelopsis</taxon>
    </lineage>
</organism>
<gene>
    <name evidence="3" type="ORF">INT43_003371</name>
</gene>
<evidence type="ECO:0000259" key="2">
    <source>
        <dbReference type="SMART" id="SM01017"/>
    </source>
</evidence>
<feature type="compositionally biased region" description="Polar residues" evidence="1">
    <location>
        <begin position="404"/>
        <end position="419"/>
    </location>
</feature>
<dbReference type="AlphaFoldDB" id="A0A8H7UFM5"/>
<feature type="domain" description="Arrestin C-terminal-like" evidence="2">
    <location>
        <begin position="174"/>
        <end position="316"/>
    </location>
</feature>
<reference evidence="3" key="1">
    <citation type="submission" date="2020-12" db="EMBL/GenBank/DDBJ databases">
        <title>Metabolic potential, ecology and presence of endohyphal bacteria is reflected in genomic diversity of Mucoromycotina.</title>
        <authorList>
            <person name="Muszewska A."/>
            <person name="Okrasinska A."/>
            <person name="Steczkiewicz K."/>
            <person name="Drgas O."/>
            <person name="Orlowska M."/>
            <person name="Perlinska-Lenart U."/>
            <person name="Aleksandrzak-Piekarczyk T."/>
            <person name="Szatraj K."/>
            <person name="Zielenkiewicz U."/>
            <person name="Pilsyk S."/>
            <person name="Malc E."/>
            <person name="Mieczkowski P."/>
            <person name="Kruszewska J.S."/>
            <person name="Biernat P."/>
            <person name="Pawlowska J."/>
        </authorList>
    </citation>
    <scope>NUCLEOTIDE SEQUENCE</scope>
    <source>
        <strain evidence="3">WA0000067209</strain>
    </source>
</reference>
<dbReference type="PANTHER" id="PTHR11188">
    <property type="entry name" value="ARRESTIN DOMAIN CONTAINING PROTEIN"/>
    <property type="match status" value="1"/>
</dbReference>
<dbReference type="GO" id="GO:0015031">
    <property type="term" value="P:protein transport"/>
    <property type="evidence" value="ECO:0007669"/>
    <property type="project" value="TreeGrafter"/>
</dbReference>
<sequence>MFFAKQNKAPVQNLSLNLSNHSSTAFGPGSVINGSLVLELGKPTLANNIKIVFECREKDKQNSYHNVFTVESIVWPGNKDNIKTENEIEAGRHMFLFAIKFPAVNYPPSLNDSNLGHSITYTLQGFFTTVNYPQATSNTLPITYYPLINSRELTYQNSNDDLASQTCVFEPPNSTACIRLKAELSKPAYCPGDTIVVRTTINNPTDLKISHVQISLIATTKLYQGALSHLDSQHSETPINSSSNQNCKYQTQTLNSENCYVTIPKKSLDVHNIFRVKIPPDCSPSTGPHVSRLVDISHSILVKIPLPGVQQGTRPANKWSIYGLLNSASSTKVNDYSPPRSVHPKGLEVTLPVAISTVPQQRSLPLQLKISLPSFNEQPELPVFISENESISDASPVSPYANDDNWSMSAPGSPLSTSADGLDLEHSIDATANTMYQDQTGHLMVPSIGDGQRKSISSSSTSSTSDNDNHDNDPPKQVTVN</sequence>
<dbReference type="SUPFAM" id="SSF81296">
    <property type="entry name" value="E set domains"/>
    <property type="match status" value="1"/>
</dbReference>
<feature type="region of interest" description="Disordered" evidence="1">
    <location>
        <begin position="392"/>
        <end position="421"/>
    </location>
</feature>
<dbReference type="Pfam" id="PF02752">
    <property type="entry name" value="Arrestin_C"/>
    <property type="match status" value="1"/>
</dbReference>
<dbReference type="Gene3D" id="2.60.40.640">
    <property type="match status" value="2"/>
</dbReference>
<dbReference type="Proteomes" id="UP000654370">
    <property type="component" value="Unassembled WGS sequence"/>
</dbReference>
<dbReference type="GO" id="GO:0005737">
    <property type="term" value="C:cytoplasm"/>
    <property type="evidence" value="ECO:0007669"/>
    <property type="project" value="TreeGrafter"/>
</dbReference>
<dbReference type="InterPro" id="IPR050357">
    <property type="entry name" value="Arrestin_domain-protein"/>
</dbReference>
<accession>A0A8H7UFM5</accession>
<dbReference type="PANTHER" id="PTHR11188:SF176">
    <property type="entry name" value="ARRESTIN DOMAIN-CONTAINING PROTEIN 1"/>
    <property type="match status" value="1"/>
</dbReference>
<dbReference type="SMART" id="SM01017">
    <property type="entry name" value="Arrestin_C"/>
    <property type="match status" value="1"/>
</dbReference>
<feature type="compositionally biased region" description="Low complexity" evidence="1">
    <location>
        <begin position="455"/>
        <end position="465"/>
    </location>
</feature>
<comment type="caution">
    <text evidence="3">The sequence shown here is derived from an EMBL/GenBank/DDBJ whole genome shotgun (WGS) entry which is preliminary data.</text>
</comment>
<name>A0A8H7UFM5_MORIS</name>
<dbReference type="InterPro" id="IPR011022">
    <property type="entry name" value="Arrestin_C-like"/>
</dbReference>
<dbReference type="InterPro" id="IPR014756">
    <property type="entry name" value="Ig_E-set"/>
</dbReference>
<dbReference type="OrthoDB" id="387657at2759"/>
<dbReference type="EMBL" id="JAEPQZ010000008">
    <property type="protein sequence ID" value="KAG2178118.1"/>
    <property type="molecule type" value="Genomic_DNA"/>
</dbReference>
<evidence type="ECO:0000313" key="3">
    <source>
        <dbReference type="EMBL" id="KAG2178118.1"/>
    </source>
</evidence>
<proteinExistence type="predicted"/>
<feature type="region of interest" description="Disordered" evidence="1">
    <location>
        <begin position="443"/>
        <end position="481"/>
    </location>
</feature>
<protein>
    <recommendedName>
        <fullName evidence="2">Arrestin C-terminal-like domain-containing protein</fullName>
    </recommendedName>
</protein>